<dbReference type="STRING" id="34506.A0A090L6M1"/>
<dbReference type="PANTHER" id="PTHR13289">
    <property type="entry name" value="PROTEIN PHOSPHATASE 1-BINDING PROTEIN BIFOCAL"/>
    <property type="match status" value="1"/>
</dbReference>
<dbReference type="GO" id="GO:0030867">
    <property type="term" value="C:rough endoplasmic reticulum membrane"/>
    <property type="evidence" value="ECO:0007669"/>
    <property type="project" value="UniProtKB-SubCell"/>
</dbReference>
<evidence type="ECO:0000256" key="2">
    <source>
        <dbReference type="ARBA" id="ARBA00004269"/>
    </source>
</evidence>
<comment type="subcellular location">
    <subcellularLocation>
        <location evidence="1">Nucleus membrane</location>
        <topology evidence="1">Multi-pass membrane protein</topology>
    </subcellularLocation>
    <subcellularLocation>
        <location evidence="2">Rough endoplasmic reticulum membrane</location>
        <topology evidence="2">Multi-pass membrane protein</topology>
    </subcellularLocation>
</comment>
<dbReference type="GO" id="GO:0023041">
    <property type="term" value="P:neuronal signal transduction"/>
    <property type="evidence" value="ECO:0007669"/>
    <property type="project" value="InterPro"/>
</dbReference>
<evidence type="ECO:0000256" key="7">
    <source>
        <dbReference type="ARBA" id="ARBA00023242"/>
    </source>
</evidence>
<dbReference type="GeneID" id="36377810"/>
<keyword evidence="6 10" id="KW-0472">Membrane</keyword>
<keyword evidence="7" id="KW-0539">Nucleus</keyword>
<feature type="compositionally biased region" description="Polar residues" evidence="9">
    <location>
        <begin position="796"/>
        <end position="813"/>
    </location>
</feature>
<dbReference type="GO" id="GO:0031965">
    <property type="term" value="C:nuclear membrane"/>
    <property type="evidence" value="ECO:0007669"/>
    <property type="project" value="UniProtKB-SubCell"/>
</dbReference>
<evidence type="ECO:0000256" key="9">
    <source>
        <dbReference type="SAM" id="MobiDB-lite"/>
    </source>
</evidence>
<dbReference type="GO" id="GO:0006935">
    <property type="term" value="P:chemotaxis"/>
    <property type="evidence" value="ECO:0007669"/>
    <property type="project" value="TreeGrafter"/>
</dbReference>
<dbReference type="Proteomes" id="UP000035682">
    <property type="component" value="Unplaced"/>
</dbReference>
<evidence type="ECO:0000313" key="12">
    <source>
        <dbReference type="Proteomes" id="UP000035682"/>
    </source>
</evidence>
<feature type="transmembrane region" description="Helical" evidence="10">
    <location>
        <begin position="220"/>
        <end position="241"/>
    </location>
</feature>
<dbReference type="CTD" id="36377810"/>
<evidence type="ECO:0000256" key="4">
    <source>
        <dbReference type="ARBA" id="ARBA00022824"/>
    </source>
</evidence>
<dbReference type="WBParaSite" id="SRAE_2000012600.1">
    <property type="protein sequence ID" value="SRAE_2000012600.1"/>
    <property type="gene ID" value="WBGene00260316"/>
</dbReference>
<keyword evidence="8" id="KW-0175">Coiled coil</keyword>
<feature type="region of interest" description="Disordered" evidence="9">
    <location>
        <begin position="784"/>
        <end position="813"/>
    </location>
</feature>
<evidence type="ECO:0000256" key="5">
    <source>
        <dbReference type="ARBA" id="ARBA00022989"/>
    </source>
</evidence>
<proteinExistence type="predicted"/>
<keyword evidence="12" id="KW-1185">Reference proteome</keyword>
<reference evidence="11 12" key="1">
    <citation type="submission" date="2014-09" db="EMBL/GenBank/DDBJ databases">
        <authorList>
            <person name="Martin A.A."/>
        </authorList>
    </citation>
    <scope>NUCLEOTIDE SEQUENCE</scope>
    <source>
        <strain evidence="12">ED321</strain>
        <strain evidence="11">ED321 Heterogonic</strain>
    </source>
</reference>
<dbReference type="InterPro" id="IPR019130">
    <property type="entry name" value="Macoilin"/>
</dbReference>
<protein>
    <submittedName>
        <fullName evidence="11 13">Macoilin</fullName>
    </submittedName>
</protein>
<reference evidence="13" key="2">
    <citation type="submission" date="2020-12" db="UniProtKB">
        <authorList>
            <consortium name="WormBaseParasite"/>
        </authorList>
    </citation>
    <scope>IDENTIFICATION</scope>
</reference>
<evidence type="ECO:0000313" key="11">
    <source>
        <dbReference type="EMBL" id="CEF65446.1"/>
    </source>
</evidence>
<dbReference type="GO" id="GO:0008017">
    <property type="term" value="F:microtubule binding"/>
    <property type="evidence" value="ECO:0007669"/>
    <property type="project" value="TreeGrafter"/>
</dbReference>
<evidence type="ECO:0000256" key="8">
    <source>
        <dbReference type="SAM" id="Coils"/>
    </source>
</evidence>
<dbReference type="EMBL" id="LN609529">
    <property type="protein sequence ID" value="CEF65446.1"/>
    <property type="molecule type" value="Genomic_DNA"/>
</dbReference>
<keyword evidence="3 10" id="KW-0812">Transmembrane</keyword>
<accession>A0A090L6M1</accession>
<organism evidence="11">
    <name type="scientific">Strongyloides ratti</name>
    <name type="common">Parasitic roundworm</name>
    <dbReference type="NCBI Taxonomy" id="34506"/>
    <lineage>
        <taxon>Eukaryota</taxon>
        <taxon>Metazoa</taxon>
        <taxon>Ecdysozoa</taxon>
        <taxon>Nematoda</taxon>
        <taxon>Chromadorea</taxon>
        <taxon>Rhabditida</taxon>
        <taxon>Tylenchina</taxon>
        <taxon>Panagrolaimomorpha</taxon>
        <taxon>Strongyloidoidea</taxon>
        <taxon>Strongyloididae</taxon>
        <taxon>Strongyloides</taxon>
    </lineage>
</organism>
<evidence type="ECO:0000256" key="10">
    <source>
        <dbReference type="SAM" id="Phobius"/>
    </source>
</evidence>
<dbReference type="AlphaFoldDB" id="A0A090L6M1"/>
<evidence type="ECO:0000256" key="3">
    <source>
        <dbReference type="ARBA" id="ARBA00022692"/>
    </source>
</evidence>
<dbReference type="WormBase" id="SRAE_2000012600">
    <property type="protein sequence ID" value="SRP05157"/>
    <property type="gene ID" value="WBGene00260316"/>
</dbReference>
<keyword evidence="4" id="KW-0256">Endoplasmic reticulum</keyword>
<gene>
    <name evidence="11 13 14" type="ORF">SRAE_2000012600</name>
</gene>
<dbReference type="RefSeq" id="XP_024504646.1">
    <property type="nucleotide sequence ID" value="XM_024650916.1"/>
</dbReference>
<feature type="coiled-coil region" evidence="8">
    <location>
        <begin position="564"/>
        <end position="748"/>
    </location>
</feature>
<dbReference type="OrthoDB" id="10071111at2759"/>
<sequence length="813" mass="95244">MIKRARGEGIPKPKRNIKKVSKIVGNESNSLSFFQYVKLFLVWILFLSIDMLTGFRVELLWPFWLYIKNCCEKNNLNNNLTKYLKYPDLTFVFLIHIATVDLIFCLFVPVPFMLIIATAWVWTQYIYYSSDRSWSIMTAFLISLSVLFEIYGRNKIETHVWSGKSFLAPNSLTIYTTKTESYFEGTENMEYIGDISDDAFSNSNTKDYFTFTVLDFCKPFAAHCISYPMLCFIFSLFKYYYLWKEDREKKRIILKNSPIYEIMCEAVNSPKNDYECRYKLTGINLETVNNYNNDKENFYIDDNDIVENQLIKNSKNYENLPISTIIDTVTNEGSIKKFSTIQKSNTYKNSRKQSKCNGKNNKNNQYNINGIDKKDSSKESINSEELDDTDSISTASWGSNIEFVKPVGSKDKSEAFKNIYEFFIYMTTFCFQYLNSIFIKNNDSDSLSDNSSLTYEECSEEEFNTQEDDFFQLGENGESNKDCYSSRESPSLSGSILFKDKKKIRQRGRDIENRKGEHSNSPLKLNGALNNGESILYNYNDNLRDNSKTSFYRDKENEERLELKDVTTRQLKESNETIENLKLQLKKKSSIEKDLRSQLVKCEIAEKSAKAELTKIKLQYEQLETENININKCREQDKITITNLEKKIVDLNNKKIELEKELKVEKQKLKEFRQIDCNLTCKPRILELENDLKNVQQNLLSKDDSYDKLSKKLHQLQEEYDSKIGLVGKNYEDKIRMLNNDKERMQHTLSEETKFKQLLFKALLNAKEEAKYLKDYLIQKGYDLPSPRKESDADETNNGFYNPWTQLSEPPTF</sequence>
<evidence type="ECO:0000313" key="13">
    <source>
        <dbReference type="WBParaSite" id="SRAE_2000012600.1"/>
    </source>
</evidence>
<name>A0A090L6M1_STRRB</name>
<feature type="compositionally biased region" description="Low complexity" evidence="9">
    <location>
        <begin position="357"/>
        <end position="370"/>
    </location>
</feature>
<evidence type="ECO:0000313" key="14">
    <source>
        <dbReference type="WormBase" id="SRAE_2000012600"/>
    </source>
</evidence>
<feature type="transmembrane region" description="Helical" evidence="10">
    <location>
        <begin position="89"/>
        <end position="122"/>
    </location>
</feature>
<feature type="transmembrane region" description="Helical" evidence="10">
    <location>
        <begin position="134"/>
        <end position="152"/>
    </location>
</feature>
<dbReference type="Pfam" id="PF09726">
    <property type="entry name" value="Macoilin"/>
    <property type="match status" value="2"/>
</dbReference>
<dbReference type="OMA" id="SDLCRPF"/>
<evidence type="ECO:0000256" key="1">
    <source>
        <dbReference type="ARBA" id="ARBA00004232"/>
    </source>
</evidence>
<feature type="region of interest" description="Disordered" evidence="9">
    <location>
        <begin position="348"/>
        <end position="387"/>
    </location>
</feature>
<dbReference type="PANTHER" id="PTHR13289:SF6">
    <property type="entry name" value="MACOILIN"/>
    <property type="match status" value="1"/>
</dbReference>
<evidence type="ECO:0000256" key="6">
    <source>
        <dbReference type="ARBA" id="ARBA00023136"/>
    </source>
</evidence>
<keyword evidence="5 10" id="KW-1133">Transmembrane helix</keyword>